<comment type="caution">
    <text evidence="2">The sequence shown here is derived from an EMBL/GenBank/DDBJ whole genome shotgun (WGS) entry which is preliminary data.</text>
</comment>
<evidence type="ECO:0000259" key="1">
    <source>
        <dbReference type="Pfam" id="PF01872"/>
    </source>
</evidence>
<dbReference type="SUPFAM" id="SSF53597">
    <property type="entry name" value="Dihydrofolate reductase-like"/>
    <property type="match status" value="1"/>
</dbReference>
<gene>
    <name evidence="2" type="ORF">GCM10009765_32550</name>
</gene>
<feature type="domain" description="Bacterial bifunctional deaminase-reductase C-terminal" evidence="1">
    <location>
        <begin position="2"/>
        <end position="51"/>
    </location>
</feature>
<sequence>MQQFVRHRVVDEYWIKLYPVALGNGQPLFTDLTDRIALTLAESKAYDSGIVTLRYIPG</sequence>
<protein>
    <recommendedName>
        <fullName evidence="1">Bacterial bifunctional deaminase-reductase C-terminal domain-containing protein</fullName>
    </recommendedName>
</protein>
<dbReference type="EMBL" id="BAAANY010000009">
    <property type="protein sequence ID" value="GAA1680868.1"/>
    <property type="molecule type" value="Genomic_DNA"/>
</dbReference>
<keyword evidence="3" id="KW-1185">Reference proteome</keyword>
<name>A0ABN2H2G6_9ACTN</name>
<evidence type="ECO:0000313" key="3">
    <source>
        <dbReference type="Proteomes" id="UP001500618"/>
    </source>
</evidence>
<dbReference type="RefSeq" id="WP_344311109.1">
    <property type="nucleotide sequence ID" value="NZ_BAAANY010000009.1"/>
</dbReference>
<dbReference type="Proteomes" id="UP001500618">
    <property type="component" value="Unassembled WGS sequence"/>
</dbReference>
<accession>A0ABN2H2G6</accession>
<dbReference type="Pfam" id="PF01872">
    <property type="entry name" value="RibD_C"/>
    <property type="match status" value="1"/>
</dbReference>
<reference evidence="2 3" key="1">
    <citation type="journal article" date="2019" name="Int. J. Syst. Evol. Microbiol.">
        <title>The Global Catalogue of Microorganisms (GCM) 10K type strain sequencing project: providing services to taxonomists for standard genome sequencing and annotation.</title>
        <authorList>
            <consortium name="The Broad Institute Genomics Platform"/>
            <consortium name="The Broad Institute Genome Sequencing Center for Infectious Disease"/>
            <person name="Wu L."/>
            <person name="Ma J."/>
        </authorList>
    </citation>
    <scope>NUCLEOTIDE SEQUENCE [LARGE SCALE GENOMIC DNA]</scope>
    <source>
        <strain evidence="2 3">JCM 14718</strain>
    </source>
</reference>
<dbReference type="InterPro" id="IPR002734">
    <property type="entry name" value="RibDG_C"/>
</dbReference>
<organism evidence="2 3">
    <name type="scientific">Fodinicola feengrottensis</name>
    <dbReference type="NCBI Taxonomy" id="435914"/>
    <lineage>
        <taxon>Bacteria</taxon>
        <taxon>Bacillati</taxon>
        <taxon>Actinomycetota</taxon>
        <taxon>Actinomycetes</taxon>
        <taxon>Mycobacteriales</taxon>
        <taxon>Fodinicola</taxon>
    </lineage>
</organism>
<dbReference type="Gene3D" id="3.40.430.10">
    <property type="entry name" value="Dihydrofolate Reductase, subunit A"/>
    <property type="match status" value="1"/>
</dbReference>
<dbReference type="InterPro" id="IPR024072">
    <property type="entry name" value="DHFR-like_dom_sf"/>
</dbReference>
<evidence type="ECO:0000313" key="2">
    <source>
        <dbReference type="EMBL" id="GAA1680868.1"/>
    </source>
</evidence>
<proteinExistence type="predicted"/>